<accession>A0A9W6CNJ4</accession>
<dbReference type="Proteomes" id="UP001245370">
    <property type="component" value="Unassembled WGS sequence"/>
</dbReference>
<dbReference type="AlphaFoldDB" id="A0A9W6CNJ4"/>
<name>A0A9W6CNJ4_XANFL</name>
<dbReference type="EMBL" id="JAVDPY010000007">
    <property type="protein sequence ID" value="MDR6335456.1"/>
    <property type="molecule type" value="Genomic_DNA"/>
</dbReference>
<feature type="compositionally biased region" description="Pro residues" evidence="2">
    <location>
        <begin position="628"/>
        <end position="638"/>
    </location>
</feature>
<feature type="domain" description="VWFA" evidence="3">
    <location>
        <begin position="93"/>
        <end position="289"/>
    </location>
</feature>
<dbReference type="GeneID" id="95764443"/>
<dbReference type="InterPro" id="IPR019734">
    <property type="entry name" value="TPR_rpt"/>
</dbReference>
<evidence type="ECO:0000259" key="3">
    <source>
        <dbReference type="PROSITE" id="PS50234"/>
    </source>
</evidence>
<dbReference type="Pfam" id="PF13414">
    <property type="entry name" value="TPR_11"/>
    <property type="match status" value="1"/>
</dbReference>
<dbReference type="Proteomes" id="UP001144397">
    <property type="component" value="Unassembled WGS sequence"/>
</dbReference>
<organism evidence="4 6">
    <name type="scientific">Xanthobacter flavus</name>
    <dbReference type="NCBI Taxonomy" id="281"/>
    <lineage>
        <taxon>Bacteria</taxon>
        <taxon>Pseudomonadati</taxon>
        <taxon>Pseudomonadota</taxon>
        <taxon>Alphaproteobacteria</taxon>
        <taxon>Hyphomicrobiales</taxon>
        <taxon>Xanthobacteraceae</taxon>
        <taxon>Xanthobacter</taxon>
    </lineage>
</organism>
<dbReference type="PROSITE" id="PS50005">
    <property type="entry name" value="TPR"/>
    <property type="match status" value="1"/>
</dbReference>
<evidence type="ECO:0000256" key="1">
    <source>
        <dbReference type="PROSITE-ProRule" id="PRU00339"/>
    </source>
</evidence>
<proteinExistence type="predicted"/>
<feature type="repeat" description="TPR" evidence="1">
    <location>
        <begin position="402"/>
        <end position="435"/>
    </location>
</feature>
<keyword evidence="1" id="KW-0802">TPR repeat</keyword>
<dbReference type="PANTHER" id="PTHR22550:SF14">
    <property type="entry name" value="VWFA DOMAIN-CONTAINING PROTEIN"/>
    <property type="match status" value="1"/>
</dbReference>
<feature type="compositionally biased region" description="Pro residues" evidence="2">
    <location>
        <begin position="511"/>
        <end position="522"/>
    </location>
</feature>
<dbReference type="Gene3D" id="1.25.40.10">
    <property type="entry name" value="Tetratricopeptide repeat domain"/>
    <property type="match status" value="1"/>
</dbReference>
<evidence type="ECO:0000313" key="6">
    <source>
        <dbReference type="Proteomes" id="UP001144397"/>
    </source>
</evidence>
<feature type="compositionally biased region" description="Basic and acidic residues" evidence="2">
    <location>
        <begin position="452"/>
        <end position="464"/>
    </location>
</feature>
<dbReference type="InterPro" id="IPR036465">
    <property type="entry name" value="vWFA_dom_sf"/>
</dbReference>
<dbReference type="InterPro" id="IPR002035">
    <property type="entry name" value="VWF_A"/>
</dbReference>
<dbReference type="RefSeq" id="WP_281808817.1">
    <property type="nucleotide sequence ID" value="NZ_BSDO01000006.1"/>
</dbReference>
<dbReference type="PROSITE" id="PS50234">
    <property type="entry name" value="VWFA"/>
    <property type="match status" value="1"/>
</dbReference>
<dbReference type="Pfam" id="PF13519">
    <property type="entry name" value="VWA_2"/>
    <property type="match status" value="1"/>
</dbReference>
<sequence length="686" mass="72246">MASFHFLRPEWLLALLPAAILAALLHRRLREGSNDWAREVDPHLLAHLALPGRRASGQWPAVLLFAGWVTAVFAMAGPTWQKLPQPVTGRLDPLVIAVNLSPTMNAPDASPSRLVAARYKIADVLQRMRGSEVALVLYSDIPFAAAPLTEDAHVVAQMLPDLSTGLMRGNANRPQAAIAMAVDLLKGAGAMSGRILLVTDGPGDEPAKTQAAAKAAAAEGYKVNVIGVGAEGANGAPAVDTAALTAIATAGQGAYTPLTADDRDIAYALPPAASSNGAVTDSEGFTADVWADMGPYVLLLAVLLAPLAFRRGWIAVLAFAALGGLASPQRAQAQTLPQGLTQSLPQSWADMWWRPDQQGAADYARGDYAAAAQKFEDPTWKANALYKAGDYSGAAAALSRLPGGDYNRGNALARAGQLEQAVAAYDKALAANPDNADAKFNRDLVQKLIDAKKKQEEDKQKQDQKQNQAGGGGQDQNKDQKPDPKSDQKQKQDQKAGGDKPQDAQNSPQTGPLPPPAPLPPRRPSELAQQQPQQQPPQQQPQSPPPQEQAKQAPPPDSPPPPLAPQDPSQPPQEPEVMAGDVPAAPVTPKAPPPPMPDDKDNGQDAAKQDPNAAFAAPPTSPSQVAQPKPPQPTPQAPPAVAFSDDDQSREQALRQVPDDPGGLLRARIRAQYTGGPVFLSEGDAQ</sequence>
<dbReference type="InterPro" id="IPR050768">
    <property type="entry name" value="UPF0353/GerABKA_families"/>
</dbReference>
<dbReference type="SMART" id="SM00327">
    <property type="entry name" value="VWA"/>
    <property type="match status" value="1"/>
</dbReference>
<reference evidence="5 7" key="2">
    <citation type="submission" date="2023-07" db="EMBL/GenBank/DDBJ databases">
        <title>Genomic Encyclopedia of Type Strains, Phase IV (KMG-IV): sequencing the most valuable type-strain genomes for metagenomic binning, comparative biology and taxonomic classification.</title>
        <authorList>
            <person name="Goeker M."/>
        </authorList>
    </citation>
    <scope>NUCLEOTIDE SEQUENCE [LARGE SCALE GENOMIC DNA]</scope>
    <source>
        <strain evidence="5 7">DSM 338</strain>
    </source>
</reference>
<dbReference type="PANTHER" id="PTHR22550">
    <property type="entry name" value="SPORE GERMINATION PROTEIN"/>
    <property type="match status" value="1"/>
</dbReference>
<dbReference type="SUPFAM" id="SSF53300">
    <property type="entry name" value="vWA-like"/>
    <property type="match status" value="1"/>
</dbReference>
<comment type="caution">
    <text evidence="4">The sequence shown here is derived from an EMBL/GenBank/DDBJ whole genome shotgun (WGS) entry which is preliminary data.</text>
</comment>
<evidence type="ECO:0000313" key="7">
    <source>
        <dbReference type="Proteomes" id="UP001245370"/>
    </source>
</evidence>
<evidence type="ECO:0000313" key="4">
    <source>
        <dbReference type="EMBL" id="GLI23989.1"/>
    </source>
</evidence>
<feature type="region of interest" description="Disordered" evidence="2">
    <location>
        <begin position="452"/>
        <end position="663"/>
    </location>
</feature>
<feature type="compositionally biased region" description="Pro residues" evidence="2">
    <location>
        <begin position="534"/>
        <end position="574"/>
    </location>
</feature>
<evidence type="ECO:0000256" key="2">
    <source>
        <dbReference type="SAM" id="MobiDB-lite"/>
    </source>
</evidence>
<gene>
    <name evidence="5" type="ORF">GGQ86_003951</name>
    <name evidence="4" type="ORF">XFLAVUS301_36630</name>
</gene>
<protein>
    <submittedName>
        <fullName evidence="5">Ca-activated chloride channel family protein</fullName>
    </submittedName>
</protein>
<dbReference type="SUPFAM" id="SSF48452">
    <property type="entry name" value="TPR-like"/>
    <property type="match status" value="1"/>
</dbReference>
<keyword evidence="7" id="KW-1185">Reference proteome</keyword>
<dbReference type="SMART" id="SM00028">
    <property type="entry name" value="TPR"/>
    <property type="match status" value="1"/>
</dbReference>
<dbReference type="Gene3D" id="3.40.50.410">
    <property type="entry name" value="von Willebrand factor, type A domain"/>
    <property type="match status" value="1"/>
</dbReference>
<dbReference type="InterPro" id="IPR011990">
    <property type="entry name" value="TPR-like_helical_dom_sf"/>
</dbReference>
<dbReference type="EMBL" id="BSDO01000006">
    <property type="protein sequence ID" value="GLI23989.1"/>
    <property type="molecule type" value="Genomic_DNA"/>
</dbReference>
<evidence type="ECO:0000313" key="5">
    <source>
        <dbReference type="EMBL" id="MDR6335456.1"/>
    </source>
</evidence>
<reference evidence="4" key="1">
    <citation type="submission" date="2022-12" db="EMBL/GenBank/DDBJ databases">
        <title>Reference genome sequencing for broad-spectrum identification of bacterial and archaeal isolates by mass spectrometry.</title>
        <authorList>
            <person name="Sekiguchi Y."/>
            <person name="Tourlousse D.M."/>
        </authorList>
    </citation>
    <scope>NUCLEOTIDE SEQUENCE</scope>
    <source>
        <strain evidence="4">301</strain>
    </source>
</reference>
<feature type="compositionally biased region" description="Basic and acidic residues" evidence="2">
    <location>
        <begin position="476"/>
        <end position="502"/>
    </location>
</feature>